<dbReference type="EnsemblPlants" id="AUR62028034-RA">
    <property type="protein sequence ID" value="AUR62028034-RA:cds"/>
    <property type="gene ID" value="AUR62028034"/>
</dbReference>
<comment type="similarity">
    <text evidence="4">Belongs to the class I-like SAM-binding methyltransferase superfamily.</text>
</comment>
<dbReference type="InterPro" id="IPR007857">
    <property type="entry name" value="Arg_MeTrfase_PRMT5"/>
</dbReference>
<dbReference type="GO" id="GO:0006355">
    <property type="term" value="P:regulation of DNA-templated transcription"/>
    <property type="evidence" value="ECO:0007669"/>
    <property type="project" value="TreeGrafter"/>
</dbReference>
<dbReference type="Pfam" id="PF17286">
    <property type="entry name" value="PRMT5_C"/>
    <property type="match status" value="1"/>
</dbReference>
<dbReference type="InterPro" id="IPR025799">
    <property type="entry name" value="Arg_MeTrfase"/>
</dbReference>
<feature type="active site" description="Proton donor/acceptor" evidence="5">
    <location>
        <position position="499"/>
    </location>
</feature>
<dbReference type="AlphaFoldDB" id="A0A803MEZ1"/>
<evidence type="ECO:0000256" key="7">
    <source>
        <dbReference type="PIRSR" id="PIRSR015894-3"/>
    </source>
</evidence>
<protein>
    <recommendedName>
        <fullName evidence="4">Protein arginine N-methyltransferase</fullName>
    </recommendedName>
</protein>
<dbReference type="GO" id="GO:0016274">
    <property type="term" value="F:protein-arginine N-methyltransferase activity"/>
    <property type="evidence" value="ECO:0007669"/>
    <property type="project" value="InterPro"/>
</dbReference>
<feature type="binding site" evidence="6">
    <location>
        <begin position="396"/>
        <end position="397"/>
    </location>
    <ligand>
        <name>S-adenosyl-L-methionine</name>
        <dbReference type="ChEBI" id="CHEBI:59789"/>
    </ligand>
</feature>
<dbReference type="OMA" id="KIDNTRC"/>
<dbReference type="InterPro" id="IPR035247">
    <property type="entry name" value="PRMT5_TIM"/>
</dbReference>
<keyword evidence="2 4" id="KW-0808">Transferase</keyword>
<sequence>MPLGERNGDKESRYCGVGTDFSNDMPQLLEYSIKGGFDFVLATLVDPAYRPSLESSNNLGSGALPVAGSDLVLSPAQWSSHVVGKISSWIDLDSDDEILRRDSEICLKQEVAWASHLSLQACLLPVPKGQSCANYSRCVNQILQSSNNMQLWLRIPLRKHEDGDPMDDQSLGGDPIDSWETWNSFRLLCEHNSQLSVALDVLGSLPSTNSLGRWIGEPVRAAIIHTNSFLTNARGHPCLSKRHQKLLTQFFNHSVQVVISGGLAHPIPIKSLESATNDVNSEFLNLVADGLAFCFIINCAFDFVRHRENIKMVVTVNVFYAMVSETDILLVFKGDVGHPLRAYLYYIGYLYQKMDPLPEQELYELSYRDFLQSPLQPLMDNLEAQTYETFEKDTVKYLQYQRAVGKALLDRIPDEKASSVTSVLMVVGAGRGPLVRASLEAAKETGRTLKVYAVEKNPNAVITLHSLIKLEGWEKIVTIVSSDMRHWDAPEKADILVSELLGSFGDNELSPECLDGAQRFLKPDGISIPSSYTSFFQPITSTKLYNDVKAHKDLVHFETPYVVKLHKVARLAPCQPVFTFVHPEYSPSNDNQRYTKLKFEIPEDTGSTLVHGFAGYFDATLYKDVHLGIEPTMPTPNMFSWFPIFFPLRAPVCVRPGVPLEVHIWRCSGSTKVWYEWCVASPSSSPIHNSKGRSYWVGL</sequence>
<feature type="site" description="Critical for specifying symmetric addition of methyl groups" evidence="7">
    <location>
        <position position="390"/>
    </location>
</feature>
<dbReference type="Pfam" id="PF05185">
    <property type="entry name" value="PRMT5"/>
    <property type="match status" value="1"/>
</dbReference>
<feature type="binding site" evidence="6">
    <location>
        <position position="455"/>
    </location>
    <ligand>
        <name>S-adenosyl-L-methionine</name>
        <dbReference type="ChEBI" id="CHEBI:59789"/>
    </ligand>
</feature>
<feature type="domain" description="PRMT5 arginine-N-methyltransferase" evidence="8">
    <location>
        <begin position="360"/>
        <end position="528"/>
    </location>
</feature>
<dbReference type="InterPro" id="IPR035248">
    <property type="entry name" value="PRMT5_C"/>
</dbReference>
<dbReference type="Proteomes" id="UP000596660">
    <property type="component" value="Unplaced"/>
</dbReference>
<proteinExistence type="inferred from homology"/>
<evidence type="ECO:0000256" key="6">
    <source>
        <dbReference type="PIRSR" id="PIRSR015894-2"/>
    </source>
</evidence>
<dbReference type="GO" id="GO:0005634">
    <property type="term" value="C:nucleus"/>
    <property type="evidence" value="ECO:0007669"/>
    <property type="project" value="TreeGrafter"/>
</dbReference>
<dbReference type="PANTHER" id="PTHR10738">
    <property type="entry name" value="PROTEIN ARGININE N-METHYLTRANSFERASE 5"/>
    <property type="match status" value="1"/>
</dbReference>
<dbReference type="InterPro" id="IPR035075">
    <property type="entry name" value="PRMT5"/>
</dbReference>
<dbReference type="PIRSF" id="PIRSF015894">
    <property type="entry name" value="Skb1_MeTrfase"/>
    <property type="match status" value="1"/>
</dbReference>
<evidence type="ECO:0000256" key="5">
    <source>
        <dbReference type="PIRSR" id="PIRSR015894-1"/>
    </source>
</evidence>
<feature type="domain" description="PRMT5 TIM barrel" evidence="9">
    <location>
        <begin position="36"/>
        <end position="352"/>
    </location>
</feature>
<evidence type="ECO:0000313" key="12">
    <source>
        <dbReference type="Proteomes" id="UP000596660"/>
    </source>
</evidence>
<evidence type="ECO:0000259" key="10">
    <source>
        <dbReference type="Pfam" id="PF17286"/>
    </source>
</evidence>
<evidence type="ECO:0000256" key="3">
    <source>
        <dbReference type="ARBA" id="ARBA00022691"/>
    </source>
</evidence>
<dbReference type="GO" id="GO:0005829">
    <property type="term" value="C:cytosol"/>
    <property type="evidence" value="ECO:0007669"/>
    <property type="project" value="TreeGrafter"/>
</dbReference>
<feature type="active site" description="Proton donor/acceptor" evidence="5">
    <location>
        <position position="508"/>
    </location>
</feature>
<organism evidence="11 12">
    <name type="scientific">Chenopodium quinoa</name>
    <name type="common">Quinoa</name>
    <dbReference type="NCBI Taxonomy" id="63459"/>
    <lineage>
        <taxon>Eukaryota</taxon>
        <taxon>Viridiplantae</taxon>
        <taxon>Streptophyta</taxon>
        <taxon>Embryophyta</taxon>
        <taxon>Tracheophyta</taxon>
        <taxon>Spermatophyta</taxon>
        <taxon>Magnoliopsida</taxon>
        <taxon>eudicotyledons</taxon>
        <taxon>Gunneridae</taxon>
        <taxon>Pentapetalae</taxon>
        <taxon>Caryophyllales</taxon>
        <taxon>Chenopodiaceae</taxon>
        <taxon>Chenopodioideae</taxon>
        <taxon>Atripliceae</taxon>
        <taxon>Chenopodium</taxon>
    </lineage>
</organism>
<reference evidence="11" key="2">
    <citation type="submission" date="2021-03" db="UniProtKB">
        <authorList>
            <consortium name="EnsemblPlants"/>
        </authorList>
    </citation>
    <scope>IDENTIFICATION</scope>
</reference>
<keyword evidence="3 4" id="KW-0949">S-adenosyl-L-methionine</keyword>
<evidence type="ECO:0000256" key="1">
    <source>
        <dbReference type="ARBA" id="ARBA00022603"/>
    </source>
</evidence>
<evidence type="ECO:0000256" key="4">
    <source>
        <dbReference type="PIRNR" id="PIRNR015894"/>
    </source>
</evidence>
<keyword evidence="1 4" id="KW-0489">Methyltransferase</keyword>
<dbReference type="Gene3D" id="3.20.20.150">
    <property type="entry name" value="Divalent-metal-dependent TIM barrel enzymes"/>
    <property type="match status" value="1"/>
</dbReference>
<reference evidence="11" key="1">
    <citation type="journal article" date="2017" name="Nature">
        <title>The genome of Chenopodium quinoa.</title>
        <authorList>
            <person name="Jarvis D.E."/>
            <person name="Ho Y.S."/>
            <person name="Lightfoot D.J."/>
            <person name="Schmoeckel S.M."/>
            <person name="Li B."/>
            <person name="Borm T.J.A."/>
            <person name="Ohyanagi H."/>
            <person name="Mineta K."/>
            <person name="Michell C.T."/>
            <person name="Saber N."/>
            <person name="Kharbatia N.M."/>
            <person name="Rupper R.R."/>
            <person name="Sharp A.R."/>
            <person name="Dally N."/>
            <person name="Boughton B.A."/>
            <person name="Woo Y.H."/>
            <person name="Gao G."/>
            <person name="Schijlen E.G.W.M."/>
            <person name="Guo X."/>
            <person name="Momin A.A."/>
            <person name="Negrao S."/>
            <person name="Al-Babili S."/>
            <person name="Gehring C."/>
            <person name="Roessner U."/>
            <person name="Jung C."/>
            <person name="Murphy K."/>
            <person name="Arold S.T."/>
            <person name="Gojobori T."/>
            <person name="van der Linden C.G."/>
            <person name="van Loo E.N."/>
            <person name="Jellen E.N."/>
            <person name="Maughan P.J."/>
            <person name="Tester M."/>
        </authorList>
    </citation>
    <scope>NUCLEOTIDE SEQUENCE [LARGE SCALE GENOMIC DNA]</scope>
    <source>
        <strain evidence="11">cv. PI 614886</strain>
    </source>
</reference>
<dbReference type="PANTHER" id="PTHR10738:SF0">
    <property type="entry name" value="PROTEIN ARGININE N-METHYLTRANSFERASE 5"/>
    <property type="match status" value="1"/>
</dbReference>
<name>A0A803MEZ1_CHEQI</name>
<dbReference type="Gene3D" id="2.70.160.11">
    <property type="entry name" value="Hnrnp arginine n-methyltransferase1"/>
    <property type="match status" value="1"/>
</dbReference>
<feature type="binding site" evidence="6">
    <location>
        <position position="387"/>
    </location>
    <ligand>
        <name>S-adenosyl-L-methionine</name>
        <dbReference type="ChEBI" id="CHEBI:59789"/>
    </ligand>
</feature>
<dbReference type="Gene3D" id="3.40.50.150">
    <property type="entry name" value="Vaccinia Virus protein VP39"/>
    <property type="match status" value="1"/>
</dbReference>
<evidence type="ECO:0000256" key="2">
    <source>
        <dbReference type="ARBA" id="ARBA00022679"/>
    </source>
</evidence>
<keyword evidence="12" id="KW-1185">Reference proteome</keyword>
<evidence type="ECO:0000259" key="8">
    <source>
        <dbReference type="Pfam" id="PF05185"/>
    </source>
</evidence>
<dbReference type="Pfam" id="PF17285">
    <property type="entry name" value="PRMT5_TIM"/>
    <property type="match status" value="1"/>
</dbReference>
<feature type="binding site" evidence="6">
    <location>
        <begin position="483"/>
        <end position="484"/>
    </location>
    <ligand>
        <name>S-adenosyl-L-methionine</name>
        <dbReference type="ChEBI" id="CHEBI:59789"/>
    </ligand>
</feature>
<dbReference type="FunFam" id="3.40.50.150:FF:000029">
    <property type="entry name" value="Protein arginine N-methyltransferase 5"/>
    <property type="match status" value="1"/>
</dbReference>
<dbReference type="Gramene" id="AUR62028034-RA">
    <property type="protein sequence ID" value="AUR62028034-RA:cds"/>
    <property type="gene ID" value="AUR62028034"/>
</dbReference>
<evidence type="ECO:0000313" key="11">
    <source>
        <dbReference type="EnsemblPlants" id="AUR62028034-RA:cds"/>
    </source>
</evidence>
<dbReference type="PROSITE" id="PS51678">
    <property type="entry name" value="SAM_MT_PRMT"/>
    <property type="match status" value="1"/>
</dbReference>
<dbReference type="InterPro" id="IPR029063">
    <property type="entry name" value="SAM-dependent_MTases_sf"/>
</dbReference>
<dbReference type="FunFam" id="2.70.160.11:FF:000003">
    <property type="entry name" value="Protein arginine N-methyltransferase 5"/>
    <property type="match status" value="1"/>
</dbReference>
<feature type="domain" description="PRMT5 oligomerisation" evidence="10">
    <location>
        <begin position="531"/>
        <end position="697"/>
    </location>
</feature>
<accession>A0A803MEZ1</accession>
<dbReference type="GO" id="GO:0032259">
    <property type="term" value="P:methylation"/>
    <property type="evidence" value="ECO:0007669"/>
    <property type="project" value="UniProtKB-KW"/>
</dbReference>
<evidence type="ECO:0000259" key="9">
    <source>
        <dbReference type="Pfam" id="PF17285"/>
    </source>
</evidence>
<dbReference type="SUPFAM" id="SSF53335">
    <property type="entry name" value="S-adenosyl-L-methionine-dependent methyltransferases"/>
    <property type="match status" value="1"/>
</dbReference>